<organism evidence="1 2">
    <name type="scientific">Deinococcus oregonensis</name>
    <dbReference type="NCBI Taxonomy" id="1805970"/>
    <lineage>
        <taxon>Bacteria</taxon>
        <taxon>Thermotogati</taxon>
        <taxon>Deinococcota</taxon>
        <taxon>Deinococci</taxon>
        <taxon>Deinococcales</taxon>
        <taxon>Deinococcaceae</taxon>
        <taxon>Deinococcus</taxon>
    </lineage>
</organism>
<dbReference type="EMBL" id="JBHLYR010000058">
    <property type="protein sequence ID" value="MFB9993865.1"/>
    <property type="molecule type" value="Genomic_DNA"/>
</dbReference>
<dbReference type="RefSeq" id="WP_380013538.1">
    <property type="nucleotide sequence ID" value="NZ_JBHLYR010000058.1"/>
</dbReference>
<sequence>MNQPEPLPPPQPREIEMQVRIVPASAEQPWQAVIRRAGCPDQVFTTADALARYLRCCQPGTGLR</sequence>
<keyword evidence="2" id="KW-1185">Reference proteome</keyword>
<evidence type="ECO:0000313" key="1">
    <source>
        <dbReference type="EMBL" id="MFB9993865.1"/>
    </source>
</evidence>
<name>A0ABV6B2E5_9DEIO</name>
<reference evidence="1 2" key="1">
    <citation type="submission" date="2024-09" db="EMBL/GenBank/DDBJ databases">
        <authorList>
            <person name="Sun Q."/>
            <person name="Mori K."/>
        </authorList>
    </citation>
    <scope>NUCLEOTIDE SEQUENCE [LARGE SCALE GENOMIC DNA]</scope>
    <source>
        <strain evidence="1 2">JCM 13503</strain>
    </source>
</reference>
<evidence type="ECO:0000313" key="2">
    <source>
        <dbReference type="Proteomes" id="UP001589733"/>
    </source>
</evidence>
<proteinExistence type="predicted"/>
<gene>
    <name evidence="1" type="ORF">ACFFLM_18055</name>
</gene>
<protein>
    <submittedName>
        <fullName evidence="1">Uncharacterized protein</fullName>
    </submittedName>
</protein>
<dbReference type="Proteomes" id="UP001589733">
    <property type="component" value="Unassembled WGS sequence"/>
</dbReference>
<accession>A0ABV6B2E5</accession>
<comment type="caution">
    <text evidence="1">The sequence shown here is derived from an EMBL/GenBank/DDBJ whole genome shotgun (WGS) entry which is preliminary data.</text>
</comment>